<keyword evidence="2" id="KW-0812">Transmembrane</keyword>
<evidence type="ECO:0000256" key="1">
    <source>
        <dbReference type="SAM" id="MobiDB-lite"/>
    </source>
</evidence>
<organism evidence="3 4">
    <name type="scientific">Jiangella mangrovi</name>
    <dbReference type="NCBI Taxonomy" id="1524084"/>
    <lineage>
        <taxon>Bacteria</taxon>
        <taxon>Bacillati</taxon>
        <taxon>Actinomycetota</taxon>
        <taxon>Actinomycetes</taxon>
        <taxon>Jiangellales</taxon>
        <taxon>Jiangellaceae</taxon>
        <taxon>Jiangella</taxon>
    </lineage>
</organism>
<keyword evidence="2" id="KW-0472">Membrane</keyword>
<dbReference type="RefSeq" id="WP_184825438.1">
    <property type="nucleotide sequence ID" value="NZ_JACHMM010000001.1"/>
</dbReference>
<reference evidence="3 4" key="1">
    <citation type="submission" date="2020-08" db="EMBL/GenBank/DDBJ databases">
        <title>Sequencing the genomes of 1000 actinobacteria strains.</title>
        <authorList>
            <person name="Klenk H.-P."/>
        </authorList>
    </citation>
    <scope>NUCLEOTIDE SEQUENCE [LARGE SCALE GENOMIC DNA]</scope>
    <source>
        <strain evidence="3 4">DSM 102122</strain>
    </source>
</reference>
<accession>A0A7W9LN11</accession>
<dbReference type="EMBL" id="JACHMM010000001">
    <property type="protein sequence ID" value="MBB5789821.1"/>
    <property type="molecule type" value="Genomic_DNA"/>
</dbReference>
<keyword evidence="2" id="KW-1133">Transmembrane helix</keyword>
<sequence length="197" mass="20062">MALERTDPEPPVAPARVDVTPAALEPLDGPAGPPVAVSAVGPAPAFASMAGGEATEPVVCPRCGTPGLVDLARRDAAGFCSRCDYPLFWAVRQSAHGGAEAGDDARRRLPGTVGAQTIASLPCPHCAEPNPPRAAVCLRCGRPMVVVPEPLPVAVVAPPPPAPAPPAPVPWVAPWWLILFVVGLIVLTGLSLVALLG</sequence>
<dbReference type="AlphaFoldDB" id="A0A7W9LN11"/>
<evidence type="ECO:0000313" key="3">
    <source>
        <dbReference type="EMBL" id="MBB5789821.1"/>
    </source>
</evidence>
<feature type="region of interest" description="Disordered" evidence="1">
    <location>
        <begin position="1"/>
        <end position="31"/>
    </location>
</feature>
<proteinExistence type="predicted"/>
<name>A0A7W9LN11_9ACTN</name>
<dbReference type="Proteomes" id="UP000542813">
    <property type="component" value="Unassembled WGS sequence"/>
</dbReference>
<protein>
    <submittedName>
        <fullName evidence="3">Uncharacterized protein</fullName>
    </submittedName>
</protein>
<evidence type="ECO:0000313" key="4">
    <source>
        <dbReference type="Proteomes" id="UP000542813"/>
    </source>
</evidence>
<keyword evidence="4" id="KW-1185">Reference proteome</keyword>
<comment type="caution">
    <text evidence="3">The sequence shown here is derived from an EMBL/GenBank/DDBJ whole genome shotgun (WGS) entry which is preliminary data.</text>
</comment>
<evidence type="ECO:0000256" key="2">
    <source>
        <dbReference type="SAM" id="Phobius"/>
    </source>
</evidence>
<feature type="transmembrane region" description="Helical" evidence="2">
    <location>
        <begin position="175"/>
        <end position="196"/>
    </location>
</feature>
<gene>
    <name evidence="3" type="ORF">HD601_004396</name>
</gene>